<evidence type="ECO:0000256" key="4">
    <source>
        <dbReference type="ARBA" id="ARBA00022771"/>
    </source>
</evidence>
<organism evidence="12 13">
    <name type="scientific">Rhizopus stolonifer</name>
    <name type="common">Rhizopus nigricans</name>
    <dbReference type="NCBI Taxonomy" id="4846"/>
    <lineage>
        <taxon>Eukaryota</taxon>
        <taxon>Fungi</taxon>
        <taxon>Fungi incertae sedis</taxon>
        <taxon>Mucoromycota</taxon>
        <taxon>Mucoromycotina</taxon>
        <taxon>Mucoromycetes</taxon>
        <taxon>Mucorales</taxon>
        <taxon>Mucorineae</taxon>
        <taxon>Rhizopodaceae</taxon>
        <taxon>Rhizopus</taxon>
    </lineage>
</organism>
<keyword evidence="2 10" id="KW-0812">Transmembrane</keyword>
<dbReference type="PANTHER" id="PTHR46539">
    <property type="entry name" value="E3 UBIQUITIN-PROTEIN LIGASE ATL42"/>
    <property type="match status" value="1"/>
</dbReference>
<name>A0A367IL71_RHIST</name>
<dbReference type="Pfam" id="PF13639">
    <property type="entry name" value="zf-RING_2"/>
    <property type="match status" value="1"/>
</dbReference>
<dbReference type="STRING" id="4846.A0A367IL71"/>
<comment type="subcellular location">
    <subcellularLocation>
        <location evidence="1">Membrane</location>
    </subcellularLocation>
</comment>
<keyword evidence="5" id="KW-0862">Zinc</keyword>
<dbReference type="GO" id="GO:0016020">
    <property type="term" value="C:membrane"/>
    <property type="evidence" value="ECO:0007669"/>
    <property type="project" value="UniProtKB-SubCell"/>
</dbReference>
<evidence type="ECO:0000313" key="12">
    <source>
        <dbReference type="EMBL" id="RCH78271.1"/>
    </source>
</evidence>
<dbReference type="InterPro" id="IPR001841">
    <property type="entry name" value="Znf_RING"/>
</dbReference>
<protein>
    <recommendedName>
        <fullName evidence="11">RING-type domain-containing protein</fullName>
    </recommendedName>
</protein>
<proteinExistence type="predicted"/>
<dbReference type="Proteomes" id="UP000253551">
    <property type="component" value="Unassembled WGS sequence"/>
</dbReference>
<comment type="caution">
    <text evidence="12">The sequence shown here is derived from an EMBL/GenBank/DDBJ whole genome shotgun (WGS) entry which is preliminary data.</text>
</comment>
<gene>
    <name evidence="12" type="ORF">CU098_003457</name>
</gene>
<evidence type="ECO:0000256" key="10">
    <source>
        <dbReference type="SAM" id="Phobius"/>
    </source>
</evidence>
<dbReference type="Gene3D" id="3.50.30.30">
    <property type="match status" value="1"/>
</dbReference>
<evidence type="ECO:0000256" key="2">
    <source>
        <dbReference type="ARBA" id="ARBA00022692"/>
    </source>
</evidence>
<dbReference type="InterPro" id="IPR017907">
    <property type="entry name" value="Znf_RING_CS"/>
</dbReference>
<evidence type="ECO:0000256" key="1">
    <source>
        <dbReference type="ARBA" id="ARBA00004370"/>
    </source>
</evidence>
<evidence type="ECO:0000259" key="11">
    <source>
        <dbReference type="PROSITE" id="PS50089"/>
    </source>
</evidence>
<keyword evidence="6 10" id="KW-1133">Transmembrane helix</keyword>
<evidence type="ECO:0000256" key="6">
    <source>
        <dbReference type="ARBA" id="ARBA00022989"/>
    </source>
</evidence>
<evidence type="ECO:0000256" key="7">
    <source>
        <dbReference type="ARBA" id="ARBA00023136"/>
    </source>
</evidence>
<feature type="region of interest" description="Disordered" evidence="9">
    <location>
        <begin position="288"/>
        <end position="343"/>
    </location>
</feature>
<dbReference type="PANTHER" id="PTHR46539:SF1">
    <property type="entry name" value="E3 UBIQUITIN-PROTEIN LIGASE ATL42"/>
    <property type="match status" value="1"/>
</dbReference>
<feature type="compositionally biased region" description="Basic and acidic residues" evidence="9">
    <location>
        <begin position="334"/>
        <end position="343"/>
    </location>
</feature>
<evidence type="ECO:0000256" key="3">
    <source>
        <dbReference type="ARBA" id="ARBA00022723"/>
    </source>
</evidence>
<evidence type="ECO:0000256" key="5">
    <source>
        <dbReference type="ARBA" id="ARBA00022833"/>
    </source>
</evidence>
<feature type="transmembrane region" description="Helical" evidence="10">
    <location>
        <begin position="158"/>
        <end position="179"/>
    </location>
</feature>
<evidence type="ECO:0000256" key="8">
    <source>
        <dbReference type="PROSITE-ProRule" id="PRU00175"/>
    </source>
</evidence>
<dbReference type="PROSITE" id="PS50089">
    <property type="entry name" value="ZF_RING_2"/>
    <property type="match status" value="1"/>
</dbReference>
<feature type="compositionally biased region" description="Low complexity" evidence="9">
    <location>
        <begin position="312"/>
        <end position="327"/>
    </location>
</feature>
<dbReference type="Gene3D" id="3.30.40.10">
    <property type="entry name" value="Zinc/RING finger domain, C3HC4 (zinc finger)"/>
    <property type="match status" value="1"/>
</dbReference>
<keyword evidence="4 8" id="KW-0863">Zinc-finger</keyword>
<keyword evidence="13" id="KW-1185">Reference proteome</keyword>
<accession>A0A367IL71</accession>
<dbReference type="SUPFAM" id="SSF57850">
    <property type="entry name" value="RING/U-box"/>
    <property type="match status" value="1"/>
</dbReference>
<feature type="compositionally biased region" description="Basic and acidic residues" evidence="9">
    <location>
        <begin position="288"/>
        <end position="307"/>
    </location>
</feature>
<evidence type="ECO:0000256" key="9">
    <source>
        <dbReference type="SAM" id="MobiDB-lite"/>
    </source>
</evidence>
<dbReference type="SMART" id="SM00184">
    <property type="entry name" value="RING"/>
    <property type="match status" value="1"/>
</dbReference>
<dbReference type="OrthoDB" id="8062037at2759"/>
<dbReference type="InterPro" id="IPR013083">
    <property type="entry name" value="Znf_RING/FYVE/PHD"/>
</dbReference>
<keyword evidence="7 10" id="KW-0472">Membrane</keyword>
<dbReference type="PROSITE" id="PS00518">
    <property type="entry name" value="ZF_RING_1"/>
    <property type="match status" value="1"/>
</dbReference>
<dbReference type="AlphaFoldDB" id="A0A367IL71"/>
<dbReference type="CDD" id="cd16454">
    <property type="entry name" value="RING-H2_PA-TM-RING"/>
    <property type="match status" value="1"/>
</dbReference>
<dbReference type="EMBL" id="PJQM01007369">
    <property type="protein sequence ID" value="RCH78271.1"/>
    <property type="molecule type" value="Genomic_DNA"/>
</dbReference>
<dbReference type="GO" id="GO:0008270">
    <property type="term" value="F:zinc ion binding"/>
    <property type="evidence" value="ECO:0007669"/>
    <property type="project" value="UniProtKB-KW"/>
</dbReference>
<keyword evidence="3" id="KW-0479">Metal-binding</keyword>
<sequence>MDSVRQLNFNNTDLSVLKSMETMALVKRGQCEWSDKLSVINSLSNANQLNVTAALIYDNQSYSDISIKTSLYQANINFPSYSSPLPSNRSALSMPDNDLSESSISVYFIPYAYGNALKGKINSTYDFAQPTIRTLWTITALLEQEDSSNGFIGSIRGYLAYIIALAAIFLIGIIFLRWWRIRRARDSYASDIIVHNGIHLQPRNNRIDPLPVDIVNALPIKQYKANICKNVNCVICLEDFVPEKTDVRILPCDHGFCVLCIDPWLTQKSTLCPICKWDCWPSEARQERTSHESSDSGHDQNESRVGEDVVIEVPSSSEPLTESLPNEGTSSSEVKGERKQSAP</sequence>
<feature type="domain" description="RING-type" evidence="11">
    <location>
        <begin position="233"/>
        <end position="276"/>
    </location>
</feature>
<reference evidence="12 13" key="1">
    <citation type="journal article" date="2018" name="G3 (Bethesda)">
        <title>Phylogenetic and Phylogenomic Definition of Rhizopus Species.</title>
        <authorList>
            <person name="Gryganskyi A.P."/>
            <person name="Golan J."/>
            <person name="Dolatabadi S."/>
            <person name="Mondo S."/>
            <person name="Robb S."/>
            <person name="Idnurm A."/>
            <person name="Muszewska A."/>
            <person name="Steczkiewicz K."/>
            <person name="Masonjones S."/>
            <person name="Liao H.L."/>
            <person name="Gajdeczka M.T."/>
            <person name="Anike F."/>
            <person name="Vuek A."/>
            <person name="Anishchenko I.M."/>
            <person name="Voigt K."/>
            <person name="de Hoog G.S."/>
            <person name="Smith M.E."/>
            <person name="Heitman J."/>
            <person name="Vilgalys R."/>
            <person name="Stajich J.E."/>
        </authorList>
    </citation>
    <scope>NUCLEOTIDE SEQUENCE [LARGE SCALE GENOMIC DNA]</scope>
    <source>
        <strain evidence="12 13">LSU 92-RS-03</strain>
    </source>
</reference>
<evidence type="ECO:0000313" key="13">
    <source>
        <dbReference type="Proteomes" id="UP000253551"/>
    </source>
</evidence>